<proteinExistence type="predicted"/>
<evidence type="ECO:0000313" key="2">
    <source>
        <dbReference type="EMBL" id="OGL52634.1"/>
    </source>
</evidence>
<comment type="caution">
    <text evidence="2">The sequence shown here is derived from an EMBL/GenBank/DDBJ whole genome shotgun (WGS) entry which is preliminary data.</text>
</comment>
<dbReference type="EMBL" id="MGDI01000031">
    <property type="protein sequence ID" value="OGL52634.1"/>
    <property type="molecule type" value="Genomic_DNA"/>
</dbReference>
<reference evidence="2 3" key="1">
    <citation type="journal article" date="2016" name="Nat. Commun.">
        <title>Thousands of microbial genomes shed light on interconnected biogeochemical processes in an aquifer system.</title>
        <authorList>
            <person name="Anantharaman K."/>
            <person name="Brown C.T."/>
            <person name="Hug L.A."/>
            <person name="Sharon I."/>
            <person name="Castelle C.J."/>
            <person name="Probst A.J."/>
            <person name="Thomas B.C."/>
            <person name="Singh A."/>
            <person name="Wilkins M.J."/>
            <person name="Karaoz U."/>
            <person name="Brodie E.L."/>
            <person name="Williams K.H."/>
            <person name="Hubbard S.S."/>
            <person name="Banfield J.F."/>
        </authorList>
    </citation>
    <scope>NUCLEOTIDE SEQUENCE [LARGE SCALE GENOMIC DNA]</scope>
</reference>
<organism evidence="2 3">
    <name type="scientific">Candidatus Schekmanbacteria bacterium RIFCSPLOWO2_12_FULL_38_15</name>
    <dbReference type="NCBI Taxonomy" id="1817883"/>
    <lineage>
        <taxon>Bacteria</taxon>
        <taxon>Candidatus Schekmaniibacteriota</taxon>
    </lineage>
</organism>
<dbReference type="SUPFAM" id="SSF88723">
    <property type="entry name" value="PIN domain-like"/>
    <property type="match status" value="1"/>
</dbReference>
<feature type="domain" description="PIN" evidence="1">
    <location>
        <begin position="45"/>
        <end position="130"/>
    </location>
</feature>
<dbReference type="Proteomes" id="UP000178082">
    <property type="component" value="Unassembled WGS sequence"/>
</dbReference>
<accession>A0A1F7SHC4</accession>
<dbReference type="InterPro" id="IPR002716">
    <property type="entry name" value="PIN_dom"/>
</dbReference>
<sequence length="148" mass="17568">MRIRNLVYLDYNCFQRGFDDPRQIKIQLEALACEEIFSKAEKKEIELVWSFMHEDENILCPFLERKIEVYRLSALCKIRICPEKEIYNLAKDFQHKGKLSAKDAIHLACAYNTKCSFFLTCDDELIRKAKRLNLDIKVLNPVDYIREV</sequence>
<evidence type="ECO:0000259" key="1">
    <source>
        <dbReference type="Pfam" id="PF01850"/>
    </source>
</evidence>
<dbReference type="Gene3D" id="3.40.50.1010">
    <property type="entry name" value="5'-nuclease"/>
    <property type="match status" value="1"/>
</dbReference>
<protein>
    <recommendedName>
        <fullName evidence="1">PIN domain-containing protein</fullName>
    </recommendedName>
</protein>
<dbReference type="Pfam" id="PF01850">
    <property type="entry name" value="PIN"/>
    <property type="match status" value="1"/>
</dbReference>
<gene>
    <name evidence="2" type="ORF">A3G31_11780</name>
</gene>
<evidence type="ECO:0000313" key="3">
    <source>
        <dbReference type="Proteomes" id="UP000178082"/>
    </source>
</evidence>
<dbReference type="STRING" id="1817883.A3G31_11780"/>
<name>A0A1F7SHC4_9BACT</name>
<dbReference type="AlphaFoldDB" id="A0A1F7SHC4"/>
<dbReference type="InterPro" id="IPR029060">
    <property type="entry name" value="PIN-like_dom_sf"/>
</dbReference>